<dbReference type="EnsemblPlants" id="KRH74333">
    <property type="protein sequence ID" value="KRH74333"/>
    <property type="gene ID" value="GLYMA_01G013700"/>
</dbReference>
<name>A0A0R0L512_SOYBN</name>
<dbReference type="AlphaFoldDB" id="A0A0R0L512"/>
<evidence type="ECO:0000313" key="2">
    <source>
        <dbReference type="EnsemblPlants" id="KRH74333"/>
    </source>
</evidence>
<reference evidence="1 2" key="1">
    <citation type="journal article" date="2010" name="Nature">
        <title>Genome sequence of the palaeopolyploid soybean.</title>
        <authorList>
            <person name="Schmutz J."/>
            <person name="Cannon S.B."/>
            <person name="Schlueter J."/>
            <person name="Ma J."/>
            <person name="Mitros T."/>
            <person name="Nelson W."/>
            <person name="Hyten D.L."/>
            <person name="Song Q."/>
            <person name="Thelen J.J."/>
            <person name="Cheng J."/>
            <person name="Xu D."/>
            <person name="Hellsten U."/>
            <person name="May G.D."/>
            <person name="Yu Y."/>
            <person name="Sakurai T."/>
            <person name="Umezawa T."/>
            <person name="Bhattacharyya M.K."/>
            <person name="Sandhu D."/>
            <person name="Valliyodan B."/>
            <person name="Lindquist E."/>
            <person name="Peto M."/>
            <person name="Grant D."/>
            <person name="Shu S."/>
            <person name="Goodstein D."/>
            <person name="Barry K."/>
            <person name="Futrell-Griggs M."/>
            <person name="Abernathy B."/>
            <person name="Du J."/>
            <person name="Tian Z."/>
            <person name="Zhu L."/>
            <person name="Gill N."/>
            <person name="Joshi T."/>
            <person name="Libault M."/>
            <person name="Sethuraman A."/>
            <person name="Zhang X.-C."/>
            <person name="Shinozaki K."/>
            <person name="Nguyen H.T."/>
            <person name="Wing R.A."/>
            <person name="Cregan P."/>
            <person name="Specht J."/>
            <person name="Grimwood J."/>
            <person name="Rokhsar D."/>
            <person name="Stacey G."/>
            <person name="Shoemaker R.C."/>
            <person name="Jackson S.A."/>
        </authorList>
    </citation>
    <scope>NUCLEOTIDE SEQUENCE</scope>
    <source>
        <strain evidence="2">cv. Williams 82</strain>
        <tissue evidence="1">Callus</tissue>
    </source>
</reference>
<dbReference type="Gramene" id="KRH74333">
    <property type="protein sequence ID" value="KRH74333"/>
    <property type="gene ID" value="GLYMA_01G013700"/>
</dbReference>
<dbReference type="InParanoid" id="A0A0R0L512"/>
<keyword evidence="3" id="KW-1185">Reference proteome</keyword>
<evidence type="ECO:0000313" key="3">
    <source>
        <dbReference type="Proteomes" id="UP000008827"/>
    </source>
</evidence>
<reference evidence="1" key="3">
    <citation type="submission" date="2018-07" db="EMBL/GenBank/DDBJ databases">
        <title>WGS assembly of Glycine max.</title>
        <authorList>
            <person name="Schmutz J."/>
            <person name="Cannon S."/>
            <person name="Schlueter J."/>
            <person name="Ma J."/>
            <person name="Mitros T."/>
            <person name="Nelson W."/>
            <person name="Hyten D."/>
            <person name="Song Q."/>
            <person name="Thelen J."/>
            <person name="Cheng J."/>
            <person name="Xu D."/>
            <person name="Hellsten U."/>
            <person name="May G."/>
            <person name="Yu Y."/>
            <person name="Sakurai T."/>
            <person name="Umezawa T."/>
            <person name="Bhattacharyya M."/>
            <person name="Sandhu D."/>
            <person name="Valliyodan B."/>
            <person name="Lindquist E."/>
            <person name="Peto M."/>
            <person name="Grant D."/>
            <person name="Shu S."/>
            <person name="Goodstein D."/>
            <person name="Barry K."/>
            <person name="Futrell-Griggs M."/>
            <person name="Abernathy B."/>
            <person name="Du J."/>
            <person name="Tian Z."/>
            <person name="Zhu L."/>
            <person name="Gill N."/>
            <person name="Joshi T."/>
            <person name="Libault M."/>
            <person name="Sethuraman A."/>
            <person name="Zhang X."/>
            <person name="Shinozaki K."/>
            <person name="Nguyen H."/>
            <person name="Wing R."/>
            <person name="Cregan P."/>
            <person name="Specht J."/>
            <person name="Grimwood J."/>
            <person name="Rokhsar D."/>
            <person name="Stacey G."/>
            <person name="Shoemaker R."/>
            <person name="Jackson S."/>
        </authorList>
    </citation>
    <scope>NUCLEOTIDE SEQUENCE</scope>
    <source>
        <tissue evidence="1">Callus</tissue>
    </source>
</reference>
<protein>
    <submittedName>
        <fullName evidence="1 2">Uncharacterized protein</fullName>
    </submittedName>
</protein>
<evidence type="ECO:0000313" key="1">
    <source>
        <dbReference type="EMBL" id="KRH74333.1"/>
    </source>
</evidence>
<dbReference type="EMBL" id="CM000834">
    <property type="protein sequence ID" value="KRH74333.1"/>
    <property type="molecule type" value="Genomic_DNA"/>
</dbReference>
<reference evidence="2" key="2">
    <citation type="submission" date="2018-02" db="UniProtKB">
        <authorList>
            <consortium name="EnsemblPlants"/>
        </authorList>
    </citation>
    <scope>IDENTIFICATION</scope>
    <source>
        <strain evidence="2">Williams 82</strain>
    </source>
</reference>
<sequence length="68" mass="7845">MKQYSHHFCHCVPHCTISSLAWPLSSHLFSTSTWLFTSLWIHSVVFDKTIWCVFPAFIKSELFSVGLA</sequence>
<dbReference type="Proteomes" id="UP000008827">
    <property type="component" value="Chromosome 1"/>
</dbReference>
<gene>
    <name evidence="1" type="ORF">GLYMA_01G013700</name>
</gene>
<proteinExistence type="predicted"/>
<organism evidence="1">
    <name type="scientific">Glycine max</name>
    <name type="common">Soybean</name>
    <name type="synonym">Glycine hispida</name>
    <dbReference type="NCBI Taxonomy" id="3847"/>
    <lineage>
        <taxon>Eukaryota</taxon>
        <taxon>Viridiplantae</taxon>
        <taxon>Streptophyta</taxon>
        <taxon>Embryophyta</taxon>
        <taxon>Tracheophyta</taxon>
        <taxon>Spermatophyta</taxon>
        <taxon>Magnoliopsida</taxon>
        <taxon>eudicotyledons</taxon>
        <taxon>Gunneridae</taxon>
        <taxon>Pentapetalae</taxon>
        <taxon>rosids</taxon>
        <taxon>fabids</taxon>
        <taxon>Fabales</taxon>
        <taxon>Fabaceae</taxon>
        <taxon>Papilionoideae</taxon>
        <taxon>50 kb inversion clade</taxon>
        <taxon>NPAAA clade</taxon>
        <taxon>indigoferoid/millettioid clade</taxon>
        <taxon>Phaseoleae</taxon>
        <taxon>Glycine</taxon>
        <taxon>Glycine subgen. Soja</taxon>
    </lineage>
</organism>
<accession>A0A0R0L512</accession>